<feature type="transmembrane region" description="Helical" evidence="9">
    <location>
        <begin position="290"/>
        <end position="312"/>
    </location>
</feature>
<dbReference type="STRING" id="1882918.BCY86_01380"/>
<evidence type="ECO:0000313" key="12">
    <source>
        <dbReference type="Proteomes" id="UP000185544"/>
    </source>
</evidence>
<keyword evidence="7 9" id="KW-0472">Membrane</keyword>
<dbReference type="InterPro" id="IPR036412">
    <property type="entry name" value="HAD-like_sf"/>
</dbReference>
<dbReference type="InterPro" id="IPR018303">
    <property type="entry name" value="ATPase_P-typ_P_site"/>
</dbReference>
<dbReference type="InterPro" id="IPR023214">
    <property type="entry name" value="HAD_sf"/>
</dbReference>
<reference evidence="11 12" key="1">
    <citation type="submission" date="2016-08" db="EMBL/GenBank/DDBJ databases">
        <title>Identification and validation of antigenic proteins from Pajaroellobacter abortibovis using de-novo genome sequence assembly and reverse vaccinology.</title>
        <authorList>
            <person name="Welly B.T."/>
            <person name="Miller M.R."/>
            <person name="Stott J.L."/>
            <person name="Blanchard M.T."/>
            <person name="Islas-Trejo A.D."/>
            <person name="O'Rourke S.M."/>
            <person name="Young A.E."/>
            <person name="Medrano J.F."/>
            <person name="Van Eenennaam A.L."/>
        </authorList>
    </citation>
    <scope>NUCLEOTIDE SEQUENCE [LARGE SCALE GENOMIC DNA]</scope>
    <source>
        <strain evidence="11 12">BTF92-0548A/99-0131</strain>
    </source>
</reference>
<feature type="transmembrane region" description="Helical" evidence="9">
    <location>
        <begin position="742"/>
        <end position="762"/>
    </location>
</feature>
<feature type="transmembrane region" description="Helical" evidence="9">
    <location>
        <begin position="89"/>
        <end position="112"/>
    </location>
</feature>
<dbReference type="SUPFAM" id="SSF81653">
    <property type="entry name" value="Calcium ATPase, transduction domain A"/>
    <property type="match status" value="1"/>
</dbReference>
<feature type="domain" description="Cation-transporting P-type ATPase N-terminal" evidence="10">
    <location>
        <begin position="8"/>
        <end position="82"/>
    </location>
</feature>
<dbReference type="InterPro" id="IPR008250">
    <property type="entry name" value="ATPase_P-typ_transduc_dom_A_sf"/>
</dbReference>
<dbReference type="PANTHER" id="PTHR42861">
    <property type="entry name" value="CALCIUM-TRANSPORTING ATPASE"/>
    <property type="match status" value="1"/>
</dbReference>
<keyword evidence="3" id="KW-0547">Nucleotide-binding</keyword>
<dbReference type="RefSeq" id="WP_075276129.1">
    <property type="nucleotide sequence ID" value="NZ_CP016908.1"/>
</dbReference>
<dbReference type="SUPFAM" id="SSF81665">
    <property type="entry name" value="Calcium ATPase, transmembrane domain M"/>
    <property type="match status" value="1"/>
</dbReference>
<dbReference type="SFLD" id="SFLDG00002">
    <property type="entry name" value="C1.7:_P-type_atpase_like"/>
    <property type="match status" value="1"/>
</dbReference>
<feature type="transmembrane region" description="Helical" evidence="9">
    <location>
        <begin position="710"/>
        <end position="730"/>
    </location>
</feature>
<proteinExistence type="predicted"/>
<dbReference type="Pfam" id="PF00689">
    <property type="entry name" value="Cation_ATPase_C"/>
    <property type="match status" value="1"/>
</dbReference>
<evidence type="ECO:0000256" key="2">
    <source>
        <dbReference type="ARBA" id="ARBA00022692"/>
    </source>
</evidence>
<dbReference type="InterPro" id="IPR023298">
    <property type="entry name" value="ATPase_P-typ_TM_dom_sf"/>
</dbReference>
<evidence type="ECO:0000256" key="1">
    <source>
        <dbReference type="ARBA" id="ARBA00004141"/>
    </source>
</evidence>
<dbReference type="InterPro" id="IPR001757">
    <property type="entry name" value="P_typ_ATPase"/>
</dbReference>
<evidence type="ECO:0000259" key="10">
    <source>
        <dbReference type="SMART" id="SM00831"/>
    </source>
</evidence>
<dbReference type="Gene3D" id="3.40.1110.10">
    <property type="entry name" value="Calcium-transporting ATPase, cytoplasmic domain N"/>
    <property type="match status" value="1"/>
</dbReference>
<gene>
    <name evidence="11" type="ORF">BCY86_01380</name>
</gene>
<feature type="transmembrane region" description="Helical" evidence="9">
    <location>
        <begin position="260"/>
        <end position="278"/>
    </location>
</feature>
<feature type="region of interest" description="Disordered" evidence="8">
    <location>
        <begin position="1"/>
        <end position="46"/>
    </location>
</feature>
<dbReference type="Gene3D" id="3.40.50.1000">
    <property type="entry name" value="HAD superfamily/HAD-like"/>
    <property type="match status" value="1"/>
</dbReference>
<dbReference type="KEGG" id="pabo:BCY86_01380"/>
<keyword evidence="5" id="KW-1278">Translocase</keyword>
<evidence type="ECO:0000256" key="6">
    <source>
        <dbReference type="ARBA" id="ARBA00022989"/>
    </source>
</evidence>
<dbReference type="Gene3D" id="2.70.150.10">
    <property type="entry name" value="Calcium-transporting ATPase, cytoplasmic transduction domain A"/>
    <property type="match status" value="1"/>
</dbReference>
<dbReference type="GO" id="GO:0016887">
    <property type="term" value="F:ATP hydrolysis activity"/>
    <property type="evidence" value="ECO:0007669"/>
    <property type="project" value="InterPro"/>
</dbReference>
<dbReference type="SUPFAM" id="SSF81660">
    <property type="entry name" value="Metal cation-transporting ATPase, ATP-binding domain N"/>
    <property type="match status" value="1"/>
</dbReference>
<dbReference type="PRINTS" id="PR00119">
    <property type="entry name" value="CATATPASE"/>
</dbReference>
<sequence>MHLTDHSPLSTAHDNPSIHFLQTDPEQGLSSKEAHRRWTQEGPNALPTPLPHNKLALLWRQFVNPLVLTLLLAAGIASIHGFHAPQASFFIRFGNSFTIFLIILLNALLGFYQEQKAENAIQALQQMQTPIARVRRDGQLQQIEASQLVRGDILELEAGDIIPADIQLFQNNHIAADESALTGESFPVPKKSCSLQAIAAASVESKLFLGTHLIQGRGIGMVVATGTRTELGQLSALIRQIPLFRKTLLEEKLEHFGTRVLYVCLSVSLGLFLSGLWKGAHPWSETLLEAVSLAVAAIPEGLPAIATITLALGTQRMAKQGAIVRNLTAIDTLGAITVICTDKTGTLTQNAMTVLEIDAGGEHYSVSGIGYSNDGAILGENNHPLSSLPNPLRALLTTCKMCNHAVIHEVNPGEFQLIGDPTEGALLTLVNKSNRALLFDCSEFSIVQEFPFDSDRRRMTVIGLDAKGDTTAFCKGSIDTLIPSCDFLMTDQGQEPLEEATRTAIFQKAAEMSARALRVLAIAIRPLPTSSDIHSATDIEQKLTFIGFVGMMDPPRPDVEKSLQICREIGIRVMMITGDHKLTALAIAHEIGLETDPNAIALTGSDLASMTQEDFDKQVSRVNIFAQVTASQKLQIVRALKNQQQIVAMTGDGINDAPALREAHIGIAMGKYGTDIARKVSDLVILDDSFMTMLVALQEGRTIYSNIQKCVFFLLSSNAGLFLAVAVSSLQPTLKPLTPLMILWINIVTNGLPALALGMDPPDPERLKGPPRSPQDSLLNQQAYWMIAIVGLLMGSLALLIQGEQIRFPNVESDPKKIQTLTFSFLALSPLFYALSCRSLSTPMIQFKPLFLWPLILAIAISGCIQALAIFLPPLQLIFQTSSLSLQPWLLLLGCSAAIIPMTEFSKFFLKKSGSCN</sequence>
<dbReference type="GO" id="GO:0005524">
    <property type="term" value="F:ATP binding"/>
    <property type="evidence" value="ECO:0007669"/>
    <property type="project" value="UniProtKB-KW"/>
</dbReference>
<feature type="transmembrane region" description="Helical" evidence="9">
    <location>
        <begin position="850"/>
        <end position="872"/>
    </location>
</feature>
<dbReference type="Pfam" id="PF00122">
    <property type="entry name" value="E1-E2_ATPase"/>
    <property type="match status" value="1"/>
</dbReference>
<evidence type="ECO:0000256" key="9">
    <source>
        <dbReference type="SAM" id="Phobius"/>
    </source>
</evidence>
<evidence type="ECO:0000256" key="8">
    <source>
        <dbReference type="SAM" id="MobiDB-lite"/>
    </source>
</evidence>
<dbReference type="OrthoDB" id="5496529at2"/>
<evidence type="ECO:0000256" key="5">
    <source>
        <dbReference type="ARBA" id="ARBA00022967"/>
    </source>
</evidence>
<name>A0A1L6MVC9_9BACT</name>
<keyword evidence="12" id="KW-1185">Reference proteome</keyword>
<evidence type="ECO:0000256" key="7">
    <source>
        <dbReference type="ARBA" id="ARBA00023136"/>
    </source>
</evidence>
<dbReference type="NCBIfam" id="TIGR01494">
    <property type="entry name" value="ATPase_P-type"/>
    <property type="match status" value="2"/>
</dbReference>
<dbReference type="InterPro" id="IPR006068">
    <property type="entry name" value="ATPase_P-typ_cation-transptr_C"/>
</dbReference>
<evidence type="ECO:0000256" key="4">
    <source>
        <dbReference type="ARBA" id="ARBA00022840"/>
    </source>
</evidence>
<dbReference type="InterPro" id="IPR059000">
    <property type="entry name" value="ATPase_P-type_domA"/>
</dbReference>
<keyword evidence="6 9" id="KW-1133">Transmembrane helix</keyword>
<dbReference type="InterPro" id="IPR023299">
    <property type="entry name" value="ATPase_P-typ_cyto_dom_N"/>
</dbReference>
<dbReference type="AlphaFoldDB" id="A0A1L6MVC9"/>
<accession>A0A1L6MVC9</accession>
<dbReference type="InterPro" id="IPR044492">
    <property type="entry name" value="P_typ_ATPase_HD_dom"/>
</dbReference>
<feature type="transmembrane region" description="Helical" evidence="9">
    <location>
        <begin position="821"/>
        <end position="838"/>
    </location>
</feature>
<dbReference type="GO" id="GO:0016020">
    <property type="term" value="C:membrane"/>
    <property type="evidence" value="ECO:0007669"/>
    <property type="project" value="UniProtKB-SubCell"/>
</dbReference>
<dbReference type="InterPro" id="IPR004014">
    <property type="entry name" value="ATPase_P-typ_cation-transptr_N"/>
</dbReference>
<dbReference type="SFLD" id="SFLDF00027">
    <property type="entry name" value="p-type_atpase"/>
    <property type="match status" value="1"/>
</dbReference>
<dbReference type="PRINTS" id="PR00120">
    <property type="entry name" value="HATPASE"/>
</dbReference>
<feature type="transmembrane region" description="Helical" evidence="9">
    <location>
        <begin position="62"/>
        <end position="83"/>
    </location>
</feature>
<comment type="subcellular location">
    <subcellularLocation>
        <location evidence="1">Membrane</location>
        <topology evidence="1">Multi-pass membrane protein</topology>
    </subcellularLocation>
</comment>
<protein>
    <recommendedName>
        <fullName evidence="10">Cation-transporting P-type ATPase N-terminal domain-containing protein</fullName>
    </recommendedName>
</protein>
<keyword evidence="2 9" id="KW-0812">Transmembrane</keyword>
<keyword evidence="4" id="KW-0067">ATP-binding</keyword>
<dbReference type="PROSITE" id="PS00154">
    <property type="entry name" value="ATPASE_E1_E2"/>
    <property type="match status" value="1"/>
</dbReference>
<feature type="transmembrane region" description="Helical" evidence="9">
    <location>
        <begin position="884"/>
        <end position="903"/>
    </location>
</feature>
<dbReference type="SMART" id="SM00831">
    <property type="entry name" value="Cation_ATPase_N"/>
    <property type="match status" value="1"/>
</dbReference>
<dbReference type="Gene3D" id="1.20.1110.10">
    <property type="entry name" value="Calcium-transporting ATPase, transmembrane domain"/>
    <property type="match status" value="1"/>
</dbReference>
<dbReference type="Pfam" id="PF00690">
    <property type="entry name" value="Cation_ATPase_N"/>
    <property type="match status" value="1"/>
</dbReference>
<dbReference type="Pfam" id="PF13246">
    <property type="entry name" value="Cation_ATPase"/>
    <property type="match status" value="1"/>
</dbReference>
<feature type="transmembrane region" description="Helical" evidence="9">
    <location>
        <begin position="783"/>
        <end position="801"/>
    </location>
</feature>
<dbReference type="SFLD" id="SFLDS00003">
    <property type="entry name" value="Haloacid_Dehalogenase"/>
    <property type="match status" value="1"/>
</dbReference>
<dbReference type="Proteomes" id="UP000185544">
    <property type="component" value="Chromosome"/>
</dbReference>
<dbReference type="EMBL" id="CP016908">
    <property type="protein sequence ID" value="APR99480.1"/>
    <property type="molecule type" value="Genomic_DNA"/>
</dbReference>
<dbReference type="SUPFAM" id="SSF56784">
    <property type="entry name" value="HAD-like"/>
    <property type="match status" value="1"/>
</dbReference>
<evidence type="ECO:0000256" key="3">
    <source>
        <dbReference type="ARBA" id="ARBA00022741"/>
    </source>
</evidence>
<organism evidence="11 12">
    <name type="scientific">Pajaroellobacter abortibovis</name>
    <dbReference type="NCBI Taxonomy" id="1882918"/>
    <lineage>
        <taxon>Bacteria</taxon>
        <taxon>Pseudomonadati</taxon>
        <taxon>Myxococcota</taxon>
        <taxon>Polyangia</taxon>
        <taxon>Polyangiales</taxon>
        <taxon>Polyangiaceae</taxon>
    </lineage>
</organism>
<evidence type="ECO:0000313" key="11">
    <source>
        <dbReference type="EMBL" id="APR99480.1"/>
    </source>
</evidence>